<keyword evidence="3" id="KW-1185">Reference proteome</keyword>
<name>A0AAV4SSA7_9ARAC</name>
<evidence type="ECO:0008006" key="4">
    <source>
        <dbReference type="Google" id="ProtNLM"/>
    </source>
</evidence>
<evidence type="ECO:0000313" key="3">
    <source>
        <dbReference type="Proteomes" id="UP001054837"/>
    </source>
</evidence>
<dbReference type="Proteomes" id="UP001054837">
    <property type="component" value="Unassembled WGS sequence"/>
</dbReference>
<sequence length="142" mass="16489">MCVSLQITSQNGEGNKNILQKQHFYKKKLVRLFDKLKRILRHSATKRNTQQQSGKSPSSKTIQQKRILSGDAEEMPTKFLFHHIFPPMNGTKLWSDASMKNGFVILRFSSYNEREREKPVNSGASNEDDFLRHTGIRLFAYE</sequence>
<protein>
    <recommendedName>
        <fullName evidence="4">Ycf1</fullName>
    </recommendedName>
</protein>
<proteinExistence type="predicted"/>
<organism evidence="2 3">
    <name type="scientific">Caerostris darwini</name>
    <dbReference type="NCBI Taxonomy" id="1538125"/>
    <lineage>
        <taxon>Eukaryota</taxon>
        <taxon>Metazoa</taxon>
        <taxon>Ecdysozoa</taxon>
        <taxon>Arthropoda</taxon>
        <taxon>Chelicerata</taxon>
        <taxon>Arachnida</taxon>
        <taxon>Araneae</taxon>
        <taxon>Araneomorphae</taxon>
        <taxon>Entelegynae</taxon>
        <taxon>Araneoidea</taxon>
        <taxon>Araneidae</taxon>
        <taxon>Caerostris</taxon>
    </lineage>
</organism>
<feature type="compositionally biased region" description="Polar residues" evidence="1">
    <location>
        <begin position="46"/>
        <end position="66"/>
    </location>
</feature>
<gene>
    <name evidence="2" type="ORF">CDAR_376791</name>
</gene>
<reference evidence="2 3" key="1">
    <citation type="submission" date="2021-06" db="EMBL/GenBank/DDBJ databases">
        <title>Caerostris darwini draft genome.</title>
        <authorList>
            <person name="Kono N."/>
            <person name="Arakawa K."/>
        </authorList>
    </citation>
    <scope>NUCLEOTIDE SEQUENCE [LARGE SCALE GENOMIC DNA]</scope>
</reference>
<dbReference type="EMBL" id="BPLQ01008377">
    <property type="protein sequence ID" value="GIY36859.1"/>
    <property type="molecule type" value="Genomic_DNA"/>
</dbReference>
<comment type="caution">
    <text evidence="2">The sequence shown here is derived from an EMBL/GenBank/DDBJ whole genome shotgun (WGS) entry which is preliminary data.</text>
</comment>
<evidence type="ECO:0000313" key="2">
    <source>
        <dbReference type="EMBL" id="GIY36859.1"/>
    </source>
</evidence>
<accession>A0AAV4SSA7</accession>
<evidence type="ECO:0000256" key="1">
    <source>
        <dbReference type="SAM" id="MobiDB-lite"/>
    </source>
</evidence>
<dbReference type="AlphaFoldDB" id="A0AAV4SSA7"/>
<feature type="region of interest" description="Disordered" evidence="1">
    <location>
        <begin position="43"/>
        <end position="68"/>
    </location>
</feature>